<dbReference type="EMBL" id="JAAXKX010000006">
    <property type="protein sequence ID" value="NKN32827.1"/>
    <property type="molecule type" value="Genomic_DNA"/>
</dbReference>
<organism evidence="2 3">
    <name type="scientific">Marichromatium bheemlicum</name>
    <dbReference type="NCBI Taxonomy" id="365339"/>
    <lineage>
        <taxon>Bacteria</taxon>
        <taxon>Pseudomonadati</taxon>
        <taxon>Pseudomonadota</taxon>
        <taxon>Gammaproteobacteria</taxon>
        <taxon>Chromatiales</taxon>
        <taxon>Chromatiaceae</taxon>
        <taxon>Marichromatium</taxon>
    </lineage>
</organism>
<feature type="transmembrane region" description="Helical" evidence="1">
    <location>
        <begin position="212"/>
        <end position="231"/>
    </location>
</feature>
<dbReference type="InterPro" id="IPR043129">
    <property type="entry name" value="ATPase_NBD"/>
</dbReference>
<reference evidence="2 3" key="1">
    <citation type="submission" date="2020-04" db="EMBL/GenBank/DDBJ databases">
        <title>Draft Whole-Genome sequence of Marichromatium bheemlicum DSM 18632, type strain.</title>
        <authorList>
            <person name="Kyndt J.A."/>
            <person name="Meyer T.E."/>
        </authorList>
    </citation>
    <scope>NUCLEOTIDE SEQUENCE [LARGE SCALE GENOMIC DNA]</scope>
    <source>
        <strain evidence="2 3">DSM 18632</strain>
    </source>
</reference>
<evidence type="ECO:0000313" key="2">
    <source>
        <dbReference type="EMBL" id="NKN32827.1"/>
    </source>
</evidence>
<dbReference type="InterPro" id="IPR052534">
    <property type="entry name" value="Extracell_DNA_Util/SecSys_Comp"/>
</dbReference>
<evidence type="ECO:0000256" key="1">
    <source>
        <dbReference type="SAM" id="Phobius"/>
    </source>
</evidence>
<protein>
    <submittedName>
        <fullName evidence="2">PilN domain-containing protein</fullName>
    </submittedName>
</protein>
<dbReference type="RefSeq" id="WP_168667753.1">
    <property type="nucleotide sequence ID" value="NZ_JAAXKX010000006.1"/>
</dbReference>
<sequence>MAATDTPAPEQRTAAPWVEALEARLQPIRTRFATCLPIRLRQAIIDHDRRLLVEPDDSRARLTRLRGNGHEPVGVLALDADDPLPAALAEYRRRTTLRLPKAAILRRSISLPVQVKPRLAEVLYHELDRLSPFPADQLFYAIRLQPTPKHAPRLRIELVLCPRAPTEAWLARLAQAGATVERIDWAGAWHRANLLPPQRRTRRPPPWPGFDGWLGLLALTLLIAALATPLWQRHHHLARLQQALDQARTQALATDRARQALEQARQGNLAVLAQRQRHPQALELLRKLSTRLPDDTWIQRLEFDGQRVELVGESASATALIGLLEHTPGIESVRFLAPVVQIDRDGGERFNLAFQLHVTEPTP</sequence>
<keyword evidence="3" id="KW-1185">Reference proteome</keyword>
<evidence type="ECO:0000313" key="3">
    <source>
        <dbReference type="Proteomes" id="UP000740754"/>
    </source>
</evidence>
<dbReference type="PANTHER" id="PTHR40278">
    <property type="entry name" value="DNA UTILIZATION PROTEIN HOFN"/>
    <property type="match status" value="1"/>
</dbReference>
<gene>
    <name evidence="2" type="ORF">HF203_06295</name>
</gene>
<dbReference type="Pfam" id="PF05137">
    <property type="entry name" value="PilN"/>
    <property type="match status" value="1"/>
</dbReference>
<dbReference type="Proteomes" id="UP000740754">
    <property type="component" value="Unassembled WGS sequence"/>
</dbReference>
<dbReference type="SUPFAM" id="SSF53067">
    <property type="entry name" value="Actin-like ATPase domain"/>
    <property type="match status" value="1"/>
</dbReference>
<dbReference type="Gene3D" id="3.30.420.380">
    <property type="match status" value="1"/>
</dbReference>
<keyword evidence="1" id="KW-0472">Membrane</keyword>
<keyword evidence="1" id="KW-0812">Transmembrane</keyword>
<proteinExistence type="predicted"/>
<comment type="caution">
    <text evidence="2">The sequence shown here is derived from an EMBL/GenBank/DDBJ whole genome shotgun (WGS) entry which is preliminary data.</text>
</comment>
<accession>A0ABX1I5H2</accession>
<name>A0ABX1I5H2_9GAMM</name>
<dbReference type="PANTHER" id="PTHR40278:SF1">
    <property type="entry name" value="DNA UTILIZATION PROTEIN HOFN"/>
    <property type="match status" value="1"/>
</dbReference>
<dbReference type="InterPro" id="IPR007813">
    <property type="entry name" value="PilN"/>
</dbReference>
<keyword evidence="1" id="KW-1133">Transmembrane helix</keyword>